<reference evidence="3 4" key="1">
    <citation type="submission" date="2010-10" db="EMBL/GenBank/DDBJ databases">
        <authorList>
            <consortium name="The Broad Institute Genome Sequencing Platform"/>
            <person name="Ward D."/>
            <person name="Earl A."/>
            <person name="Feldgarden M."/>
            <person name="Young S.K."/>
            <person name="Gargeya S."/>
            <person name="Zeng Q."/>
            <person name="Alvarado L."/>
            <person name="Berlin A."/>
            <person name="Bochicchio J."/>
            <person name="Chapman S.B."/>
            <person name="Chen Z."/>
            <person name="Freedman E."/>
            <person name="Gellesch M."/>
            <person name="Goldberg J."/>
            <person name="Griggs A."/>
            <person name="Gujja S."/>
            <person name="Heilman E."/>
            <person name="Heiman D."/>
            <person name="Howarth C."/>
            <person name="Mehta T."/>
            <person name="Neiman D."/>
            <person name="Pearson M."/>
            <person name="Roberts A."/>
            <person name="Saif S."/>
            <person name="Shea T."/>
            <person name="Shenoy N."/>
            <person name="Sisk P."/>
            <person name="Stolte C."/>
            <person name="Sykes S."/>
            <person name="White J."/>
            <person name="Yandava C."/>
            <person name="Allen-Vercoe E."/>
            <person name="Sibley C."/>
            <person name="Ambrose C.E."/>
            <person name="Strauss J."/>
            <person name="Daigneault M."/>
            <person name="Haas B."/>
            <person name="Nusbaum C."/>
            <person name="Birren B."/>
        </authorList>
    </citation>
    <scope>NUCLEOTIDE SEQUENCE [LARGE SCALE GENOMIC DNA]</scope>
    <source>
        <strain evidence="3 4">3_1_6</strain>
    </source>
</reference>
<feature type="transmembrane region" description="Helical" evidence="2">
    <location>
        <begin position="12"/>
        <end position="32"/>
    </location>
</feature>
<accession>E5Y5V6</accession>
<name>E5Y5V6_BILW3</name>
<proteinExistence type="predicted"/>
<dbReference type="RefSeq" id="WP_005026896.1">
    <property type="nucleotide sequence ID" value="NZ_KE150238.1"/>
</dbReference>
<dbReference type="STRING" id="563192.HMPREF0179_01569"/>
<comment type="caution">
    <text evidence="3">The sequence shown here is derived from an EMBL/GenBank/DDBJ whole genome shotgun (WGS) entry which is preliminary data.</text>
</comment>
<reference evidence="3 4" key="2">
    <citation type="submission" date="2013-04" db="EMBL/GenBank/DDBJ databases">
        <title>The Genome Sequence of Bilophila wadsworthia 3_1_6.</title>
        <authorList>
            <consortium name="The Broad Institute Genomics Platform"/>
            <person name="Earl A."/>
            <person name="Ward D."/>
            <person name="Feldgarden M."/>
            <person name="Gevers D."/>
            <person name="Sibley C."/>
            <person name="Strauss J."/>
            <person name="Allen-Vercoe E."/>
            <person name="Walker B."/>
            <person name="Young S."/>
            <person name="Zeng Q."/>
            <person name="Gargeya S."/>
            <person name="Fitzgerald M."/>
            <person name="Haas B."/>
            <person name="Abouelleil A."/>
            <person name="Allen A.W."/>
            <person name="Alvarado L."/>
            <person name="Arachchi H.M."/>
            <person name="Berlin A.M."/>
            <person name="Chapman S.B."/>
            <person name="Gainer-Dewar J."/>
            <person name="Goldberg J."/>
            <person name="Griggs A."/>
            <person name="Gujja S."/>
            <person name="Hansen M."/>
            <person name="Howarth C."/>
            <person name="Imamovic A."/>
            <person name="Ireland A."/>
            <person name="Larimer J."/>
            <person name="McCowan C."/>
            <person name="Murphy C."/>
            <person name="Pearson M."/>
            <person name="Poon T.W."/>
            <person name="Priest M."/>
            <person name="Roberts A."/>
            <person name="Saif S."/>
            <person name="Shea T."/>
            <person name="Sisk P."/>
            <person name="Sykes S."/>
            <person name="Wortman J."/>
            <person name="Nusbaum C."/>
            <person name="Birren B."/>
        </authorList>
    </citation>
    <scope>NUCLEOTIDE SEQUENCE [LARGE SCALE GENOMIC DNA]</scope>
    <source>
        <strain evidence="3 4">3_1_6</strain>
    </source>
</reference>
<dbReference type="EMBL" id="ADCP02000001">
    <property type="protein sequence ID" value="EFV44668.1"/>
    <property type="molecule type" value="Genomic_DNA"/>
</dbReference>
<keyword evidence="2" id="KW-0812">Transmembrane</keyword>
<keyword evidence="2" id="KW-0472">Membrane</keyword>
<evidence type="ECO:0000256" key="2">
    <source>
        <dbReference type="SAM" id="Phobius"/>
    </source>
</evidence>
<evidence type="ECO:0000313" key="3">
    <source>
        <dbReference type="EMBL" id="EFV44668.1"/>
    </source>
</evidence>
<evidence type="ECO:0000256" key="1">
    <source>
        <dbReference type="SAM" id="Coils"/>
    </source>
</evidence>
<dbReference type="HOGENOM" id="CLU_2300270_0_0_7"/>
<feature type="coiled-coil region" evidence="1">
    <location>
        <begin position="65"/>
        <end position="92"/>
    </location>
</feature>
<dbReference type="GeneID" id="78086689"/>
<sequence length="100" mass="11309">MPLTTETLLAYSMGIIGTLLVLLISLVVYVFLTLREEVRGVSSDLSELNKHRVKLVHIDDCRLTVARVHERLDDYEDAMQGLSERMARTEALLQERGGHS</sequence>
<dbReference type="Proteomes" id="UP000006034">
    <property type="component" value="Unassembled WGS sequence"/>
</dbReference>
<keyword evidence="1" id="KW-0175">Coiled coil</keyword>
<evidence type="ECO:0000313" key="4">
    <source>
        <dbReference type="Proteomes" id="UP000006034"/>
    </source>
</evidence>
<keyword evidence="2" id="KW-1133">Transmembrane helix</keyword>
<dbReference type="AlphaFoldDB" id="E5Y5V6"/>
<protein>
    <submittedName>
        <fullName evidence="3">Uncharacterized protein</fullName>
    </submittedName>
</protein>
<organism evidence="3 4">
    <name type="scientific">Bilophila wadsworthia (strain 3_1_6)</name>
    <dbReference type="NCBI Taxonomy" id="563192"/>
    <lineage>
        <taxon>Bacteria</taxon>
        <taxon>Pseudomonadati</taxon>
        <taxon>Thermodesulfobacteriota</taxon>
        <taxon>Desulfovibrionia</taxon>
        <taxon>Desulfovibrionales</taxon>
        <taxon>Desulfovibrionaceae</taxon>
        <taxon>Bilophila</taxon>
    </lineage>
</organism>
<gene>
    <name evidence="3" type="ORF">HMPREF0179_01569</name>
</gene>
<keyword evidence="4" id="KW-1185">Reference proteome</keyword>